<feature type="transmembrane region" description="Helical" evidence="1">
    <location>
        <begin position="78"/>
        <end position="100"/>
    </location>
</feature>
<comment type="caution">
    <text evidence="2">The sequence shown here is derived from an EMBL/GenBank/DDBJ whole genome shotgun (WGS) entry which is preliminary data.</text>
</comment>
<name>A0ABV1RS90_9BACT</name>
<dbReference type="EMBL" id="JBEOKT010000004">
    <property type="protein sequence ID" value="MER2996927.1"/>
    <property type="molecule type" value="Genomic_DNA"/>
</dbReference>
<gene>
    <name evidence="2" type="ORF">ABS362_05180</name>
</gene>
<sequence length="328" mass="37211">MQDTSTTEQETTITQPTLAFKGQGSELFSIQIVNIALMLVTLGLYYPWAKAKNLQYIYRKTEMADSPFTFHGTGKEMFIGFIKGIGIFGVLYSVLIYGMLQAQTDPGTYFICLLIFLAGLSVLVPIAIHGMMRYRTSRTSWRGIHMGYRGTLGSMFKLFYLNLFLTIITFGIYSAWFTTNVRKEVFKNMRFGNAQFSYIGEGSELFVLNIKGYLLTIFTLGIYSFWWAKDLIHFYINNILIEQDGKYSRLDSSLTGGQYFKLAVGNLLIMIFTLGLGYAWVVTRTMAAIVNNCEIIGEFNPDALAQTEEDYKNATFEDMADMMDIGLV</sequence>
<dbReference type="RefSeq" id="WP_350411264.1">
    <property type="nucleotide sequence ID" value="NZ_JBEOKT010000004.1"/>
</dbReference>
<accession>A0ABV1RS90</accession>
<feature type="transmembrane region" description="Helical" evidence="1">
    <location>
        <begin position="210"/>
        <end position="228"/>
    </location>
</feature>
<evidence type="ECO:0000313" key="2">
    <source>
        <dbReference type="EMBL" id="MER2996927.1"/>
    </source>
</evidence>
<protein>
    <submittedName>
        <fullName evidence="2">DUF898 family protein</fullName>
    </submittedName>
</protein>
<organism evidence="2 3">
    <name type="scientific">Pontibacter populi</name>
    <dbReference type="NCBI Taxonomy" id="890055"/>
    <lineage>
        <taxon>Bacteria</taxon>
        <taxon>Pseudomonadati</taxon>
        <taxon>Bacteroidota</taxon>
        <taxon>Cytophagia</taxon>
        <taxon>Cytophagales</taxon>
        <taxon>Hymenobacteraceae</taxon>
        <taxon>Pontibacter</taxon>
    </lineage>
</organism>
<feature type="transmembrane region" description="Helical" evidence="1">
    <location>
        <begin position="259"/>
        <end position="281"/>
    </location>
</feature>
<feature type="transmembrane region" description="Helical" evidence="1">
    <location>
        <begin position="158"/>
        <end position="177"/>
    </location>
</feature>
<reference evidence="2 3" key="1">
    <citation type="submission" date="2024-06" db="EMBL/GenBank/DDBJ databases">
        <title>Pontibacter populi HYL7-15.</title>
        <authorList>
            <person name="Kim M.K."/>
        </authorList>
    </citation>
    <scope>NUCLEOTIDE SEQUENCE [LARGE SCALE GENOMIC DNA]</scope>
    <source>
        <strain evidence="2 3">HYL7-15</strain>
    </source>
</reference>
<keyword evidence="1" id="KW-0812">Transmembrane</keyword>
<keyword evidence="1" id="KW-0472">Membrane</keyword>
<evidence type="ECO:0000256" key="1">
    <source>
        <dbReference type="SAM" id="Phobius"/>
    </source>
</evidence>
<keyword evidence="3" id="KW-1185">Reference proteome</keyword>
<feature type="transmembrane region" description="Helical" evidence="1">
    <location>
        <begin position="106"/>
        <end position="128"/>
    </location>
</feature>
<evidence type="ECO:0000313" key="3">
    <source>
        <dbReference type="Proteomes" id="UP001476807"/>
    </source>
</evidence>
<proteinExistence type="predicted"/>
<dbReference type="InterPro" id="IPR010295">
    <property type="entry name" value="DUF898"/>
</dbReference>
<dbReference type="Pfam" id="PF05987">
    <property type="entry name" value="DUF898"/>
    <property type="match status" value="2"/>
</dbReference>
<feature type="transmembrane region" description="Helical" evidence="1">
    <location>
        <begin position="28"/>
        <end position="49"/>
    </location>
</feature>
<keyword evidence="1" id="KW-1133">Transmembrane helix</keyword>
<dbReference type="Proteomes" id="UP001476807">
    <property type="component" value="Unassembled WGS sequence"/>
</dbReference>